<evidence type="ECO:0000313" key="5">
    <source>
        <dbReference type="WBParaSite" id="ASIM_0001825001-mRNA-1"/>
    </source>
</evidence>
<evidence type="ECO:0000259" key="2">
    <source>
        <dbReference type="Pfam" id="PF16501"/>
    </source>
</evidence>
<reference evidence="3 4" key="2">
    <citation type="submission" date="2018-11" db="EMBL/GenBank/DDBJ databases">
        <authorList>
            <consortium name="Pathogen Informatics"/>
        </authorList>
    </citation>
    <scope>NUCLEOTIDE SEQUENCE [LARGE SCALE GENOMIC DNA]</scope>
</reference>
<dbReference type="Proteomes" id="UP000267096">
    <property type="component" value="Unassembled WGS sequence"/>
</dbReference>
<keyword evidence="4" id="KW-1185">Reference proteome</keyword>
<sequence>MASTRVSSESVNHQLEQTSGSCTNDIVVPPSSSSIANNAQPIGSTSKTKQNSELKTAKQWTYYIETLKRTVDCIYEMCRKQHSVIGCKEALMYLSSSVRDFESLIETINVEVAWEVESRLLLNLPHAVAWEIRKTMSPPGNVDMVGSSKDAETLISMLNLLVFNSF</sequence>
<gene>
    <name evidence="3" type="ORF">ASIM_LOCUS17651</name>
</gene>
<dbReference type="WBParaSite" id="ASIM_0001825001-mRNA-1">
    <property type="protein sequence ID" value="ASIM_0001825001-mRNA-1"/>
    <property type="gene ID" value="ASIM_0001825001"/>
</dbReference>
<reference evidence="5" key="1">
    <citation type="submission" date="2017-02" db="UniProtKB">
        <authorList>
            <consortium name="WormBaseParasite"/>
        </authorList>
    </citation>
    <scope>IDENTIFICATION</scope>
</reference>
<dbReference type="EMBL" id="UYRR01034387">
    <property type="protein sequence ID" value="VDK60912.1"/>
    <property type="molecule type" value="Genomic_DNA"/>
</dbReference>
<dbReference type="PANTHER" id="PTHR31434:SF2">
    <property type="entry name" value="S PHASE CYCLIN A-ASSOCIATED PROTEIN IN THE ENDOPLASMIC RETICULUM"/>
    <property type="match status" value="1"/>
</dbReference>
<evidence type="ECO:0000313" key="4">
    <source>
        <dbReference type="Proteomes" id="UP000267096"/>
    </source>
</evidence>
<dbReference type="Pfam" id="PF16501">
    <property type="entry name" value="SCAPER_N"/>
    <property type="match status" value="1"/>
</dbReference>
<feature type="region of interest" description="Disordered" evidence="1">
    <location>
        <begin position="1"/>
        <end position="23"/>
    </location>
</feature>
<feature type="domain" description="S phase cyclin A-associated protein in the endoplasmic reticulum N-terminal" evidence="2">
    <location>
        <begin position="47"/>
        <end position="136"/>
    </location>
</feature>
<protein>
    <submittedName>
        <fullName evidence="5">LD01527p (inferred by orthology to a D. melanogaster protein)</fullName>
    </submittedName>
</protein>
<name>A0A0M3KBA3_ANISI</name>
<evidence type="ECO:0000256" key="1">
    <source>
        <dbReference type="SAM" id="MobiDB-lite"/>
    </source>
</evidence>
<dbReference type="AlphaFoldDB" id="A0A0M3KBA3"/>
<dbReference type="OrthoDB" id="71500at2759"/>
<evidence type="ECO:0000313" key="3">
    <source>
        <dbReference type="EMBL" id="VDK60912.1"/>
    </source>
</evidence>
<dbReference type="PANTHER" id="PTHR31434">
    <property type="entry name" value="S PHASE CYCLIN A-ASSOCIATED PROTEIN IN THE ENDOPLASMIC RETICULUM"/>
    <property type="match status" value="1"/>
</dbReference>
<organism evidence="5">
    <name type="scientific">Anisakis simplex</name>
    <name type="common">Herring worm</name>
    <dbReference type="NCBI Taxonomy" id="6269"/>
    <lineage>
        <taxon>Eukaryota</taxon>
        <taxon>Metazoa</taxon>
        <taxon>Ecdysozoa</taxon>
        <taxon>Nematoda</taxon>
        <taxon>Chromadorea</taxon>
        <taxon>Rhabditida</taxon>
        <taxon>Spirurina</taxon>
        <taxon>Ascaridomorpha</taxon>
        <taxon>Ascaridoidea</taxon>
        <taxon>Anisakidae</taxon>
        <taxon>Anisakis</taxon>
        <taxon>Anisakis simplex complex</taxon>
    </lineage>
</organism>
<dbReference type="InterPro" id="IPR032446">
    <property type="entry name" value="SCAPER_N"/>
</dbReference>
<proteinExistence type="predicted"/>
<accession>A0A0M3KBA3</accession>